<evidence type="ECO:0000256" key="1">
    <source>
        <dbReference type="SAM" id="Phobius"/>
    </source>
</evidence>
<dbReference type="EMBL" id="CP043046">
    <property type="protein sequence ID" value="QEI04978.1"/>
    <property type="molecule type" value="Genomic_DNA"/>
</dbReference>
<dbReference type="InterPro" id="IPR005625">
    <property type="entry name" value="PepSY-ass_TM"/>
</dbReference>
<keyword evidence="1" id="KW-1133">Transmembrane helix</keyword>
<keyword evidence="1" id="KW-0472">Membrane</keyword>
<organism evidence="2 3">
    <name type="scientific">Pigmentiphaga aceris</name>
    <dbReference type="NCBI Taxonomy" id="1940612"/>
    <lineage>
        <taxon>Bacteria</taxon>
        <taxon>Pseudomonadati</taxon>
        <taxon>Pseudomonadota</taxon>
        <taxon>Betaproteobacteria</taxon>
        <taxon>Burkholderiales</taxon>
        <taxon>Alcaligenaceae</taxon>
        <taxon>Pigmentiphaga</taxon>
    </lineage>
</organism>
<dbReference type="RefSeq" id="WP_148812819.1">
    <property type="nucleotide sequence ID" value="NZ_CP043046.1"/>
</dbReference>
<name>A0A5C0AS51_9BURK</name>
<dbReference type="OrthoDB" id="7238323at2"/>
<gene>
    <name evidence="2" type="ORF">FXN63_03320</name>
</gene>
<feature type="transmembrane region" description="Helical" evidence="1">
    <location>
        <begin position="12"/>
        <end position="35"/>
    </location>
</feature>
<accession>A0A5C0AS51</accession>
<protein>
    <submittedName>
        <fullName evidence="2">PepSY domain-containing protein</fullName>
    </submittedName>
</protein>
<evidence type="ECO:0000313" key="3">
    <source>
        <dbReference type="Proteomes" id="UP000325161"/>
    </source>
</evidence>
<keyword evidence="3" id="KW-1185">Reference proteome</keyword>
<dbReference type="PANTHER" id="PTHR34219">
    <property type="entry name" value="IRON-REGULATED INNER MEMBRANE PROTEIN-RELATED"/>
    <property type="match status" value="1"/>
</dbReference>
<dbReference type="Pfam" id="PF03929">
    <property type="entry name" value="PepSY_TM"/>
    <property type="match status" value="1"/>
</dbReference>
<feature type="transmembrane region" description="Helical" evidence="1">
    <location>
        <begin position="152"/>
        <end position="176"/>
    </location>
</feature>
<feature type="transmembrane region" description="Helical" evidence="1">
    <location>
        <begin position="362"/>
        <end position="387"/>
    </location>
</feature>
<dbReference type="AlphaFoldDB" id="A0A5C0AS51"/>
<keyword evidence="1" id="KW-0812">Transmembrane</keyword>
<dbReference type="Proteomes" id="UP000325161">
    <property type="component" value="Chromosome"/>
</dbReference>
<dbReference type="KEGG" id="pacr:FXN63_03320"/>
<dbReference type="PANTHER" id="PTHR34219:SF5">
    <property type="entry name" value="BLR4505 PROTEIN"/>
    <property type="match status" value="1"/>
</dbReference>
<reference evidence="2 3" key="1">
    <citation type="submission" date="2019-08" db="EMBL/GenBank/DDBJ databases">
        <title>Amphibian skin-associated Pigmentiphaga: genome sequence and occurrence across geography and hosts.</title>
        <authorList>
            <person name="Bletz M.C."/>
            <person name="Bunk B."/>
            <person name="Sproeer C."/>
            <person name="Biwer P."/>
            <person name="Reiter S."/>
            <person name="Rabemananjara F.C.E."/>
            <person name="Schulz S."/>
            <person name="Overmann J."/>
            <person name="Vences M."/>
        </authorList>
    </citation>
    <scope>NUCLEOTIDE SEQUENCE [LARGE SCALE GENOMIC DNA]</scope>
    <source>
        <strain evidence="2 3">Mada1488</strain>
    </source>
</reference>
<evidence type="ECO:0000313" key="2">
    <source>
        <dbReference type="EMBL" id="QEI04978.1"/>
    </source>
</evidence>
<proteinExistence type="predicted"/>
<feature type="transmembrane region" description="Helical" evidence="1">
    <location>
        <begin position="213"/>
        <end position="233"/>
    </location>
</feature>
<sequence>MIVRKHWVTCHCYAGLLVMLLLLVNALTGSLITFAHEIDAWLNPTLLRTGHVLPALPADVLIERVEHADRRYRIGLFPLDVQAGESAELRVLPRIDPATGKPYVLGFDRVFIDPATGAVLGQRQWGALKLDRVHLMTFLDMLHRKFHLPGQWGMWLTGGVAIVWLLLSLLGAWLTLPKMATWHKGFWQRWKPAWQIKRGASSVRTTFDLHRSAGLWSLPVALMLAISGVYFSLGNEVFRPVVRWFSPITPHPVQSLPKRVGPPVAPAFSTQAAVARARHYLPPEARDFLPWYASHIPQLGSYRIAFKEDGMRERVWQLRYEQVFINDQTGELQGMTGYDSGSAGDRFLIWQYPLHTGRILGLWGRVLVFAAGIVTVLLCVTGLMVWWQRRRVPQRVAQR</sequence>